<evidence type="ECO:0000313" key="5">
    <source>
        <dbReference type="Proteomes" id="UP000199392"/>
    </source>
</evidence>
<keyword evidence="3" id="KW-0175">Coiled coil</keyword>
<dbReference type="Pfam" id="PF05082">
    <property type="entry name" value="Rop-like"/>
    <property type="match status" value="1"/>
</dbReference>
<evidence type="ECO:0000313" key="4">
    <source>
        <dbReference type="EMBL" id="SFS55868.1"/>
    </source>
</evidence>
<protein>
    <submittedName>
        <fullName evidence="4">Uncharacterized protein</fullName>
    </submittedName>
</protein>
<dbReference type="OrthoDB" id="3216579at2"/>
<dbReference type="InterPro" id="IPR007774">
    <property type="entry name" value="Put_N_fixation"/>
</dbReference>
<keyword evidence="1" id="KW-0535">Nitrogen fixation</keyword>
<feature type="coiled-coil region" evidence="3">
    <location>
        <begin position="3"/>
        <end position="30"/>
    </location>
</feature>
<evidence type="ECO:0000256" key="3">
    <source>
        <dbReference type="SAM" id="Coils"/>
    </source>
</evidence>
<accession>A0A1I6QU94</accession>
<dbReference type="PIRSF" id="PIRSF037676">
    <property type="entry name" value="DUF683"/>
    <property type="match status" value="1"/>
</dbReference>
<dbReference type="InterPro" id="IPR029012">
    <property type="entry name" value="Helix_hairpin_bin_sf"/>
</dbReference>
<reference evidence="5" key="1">
    <citation type="submission" date="2016-10" db="EMBL/GenBank/DDBJ databases">
        <authorList>
            <person name="Varghese N."/>
            <person name="Submissions S."/>
        </authorList>
    </citation>
    <scope>NUCLEOTIDE SEQUENCE [LARGE SCALE GENOMIC DNA]</scope>
    <source>
        <strain evidence="5">DSM 26894</strain>
    </source>
</reference>
<keyword evidence="5" id="KW-1185">Reference proteome</keyword>
<organism evidence="4 5">
    <name type="scientific">Alloyangia pacifica</name>
    <dbReference type="NCBI Taxonomy" id="311180"/>
    <lineage>
        <taxon>Bacteria</taxon>
        <taxon>Pseudomonadati</taxon>
        <taxon>Pseudomonadota</taxon>
        <taxon>Alphaproteobacteria</taxon>
        <taxon>Rhodobacterales</taxon>
        <taxon>Roseobacteraceae</taxon>
        <taxon>Alloyangia</taxon>
    </lineage>
</organism>
<dbReference type="EMBL" id="FOZW01000002">
    <property type="protein sequence ID" value="SFS55868.1"/>
    <property type="molecule type" value="Genomic_DNA"/>
</dbReference>
<name>A0A1I6QU94_9RHOB</name>
<sequence>MSLEELETRVKKLSMRATDAKMNLHDLAEELPVDWEKIPETAERTFEIFKELSAARRQLKAAKKAAAEA</sequence>
<proteinExistence type="inferred from homology"/>
<evidence type="ECO:0000256" key="2">
    <source>
        <dbReference type="ARBA" id="ARBA00044954"/>
    </source>
</evidence>
<dbReference type="Gene3D" id="1.10.287.660">
    <property type="entry name" value="Helix hairpin bin"/>
    <property type="match status" value="1"/>
</dbReference>
<dbReference type="STRING" id="311180.SAMN04488050_102332"/>
<gene>
    <name evidence="4" type="ORF">SAMN04488050_102332</name>
</gene>
<comment type="similarity">
    <text evidence="2">Belongs to the UPF0437 family.</text>
</comment>
<dbReference type="AlphaFoldDB" id="A0A1I6QU94"/>
<dbReference type="RefSeq" id="WP_092419773.1">
    <property type="nucleotide sequence ID" value="NZ_FNCL01000001.1"/>
</dbReference>
<evidence type="ECO:0000256" key="1">
    <source>
        <dbReference type="ARBA" id="ARBA00023231"/>
    </source>
</evidence>
<dbReference type="Proteomes" id="UP000199392">
    <property type="component" value="Unassembled WGS sequence"/>
</dbReference>